<name>A0A921LAU3_9BACT</name>
<dbReference type="EMBL" id="DYVX01000010">
    <property type="protein sequence ID" value="HJF91045.1"/>
    <property type="molecule type" value="Genomic_DNA"/>
</dbReference>
<keyword evidence="8" id="KW-0055">Arginine biosynthesis</keyword>
<proteinExistence type="inferred from homology"/>
<feature type="active site" description="Nucleophile" evidence="8">
    <location>
        <position position="301"/>
    </location>
</feature>
<comment type="function">
    <text evidence="8">Small subunit of the glutamine-dependent carbamoyl phosphate synthetase (CPSase). CPSase catalyzes the formation of carbamoyl phosphate from the ammonia moiety of glutamine, carbonate, and phosphate donated by ATP, constituting the first step of 2 biosynthetic pathways, one leading to arginine and/or urea and the other to pyrimidine nucleotides. The small subunit (glutamine amidotransferase) binds and cleaves glutamine to supply the large subunit with the substrate ammonia.</text>
</comment>
<keyword evidence="5 8" id="KW-0067">ATP-binding</keyword>
<dbReference type="FunFam" id="3.50.30.20:FF:000002">
    <property type="entry name" value="Carbamoyl-phosphate synthase 1, mitochondrial"/>
    <property type="match status" value="1"/>
</dbReference>
<dbReference type="SMART" id="SM01097">
    <property type="entry name" value="CPSase_sm_chain"/>
    <property type="match status" value="1"/>
</dbReference>
<feature type="binding site" evidence="8">
    <location>
        <position position="302"/>
    </location>
    <ligand>
        <name>L-glutamine</name>
        <dbReference type="ChEBI" id="CHEBI:58359"/>
    </ligand>
</feature>
<dbReference type="InterPro" id="IPR006274">
    <property type="entry name" value="CarbamoylP_synth_ssu"/>
</dbReference>
<keyword evidence="8" id="KW-0665">Pyrimidine biosynthesis</keyword>
<feature type="binding site" evidence="8">
    <location>
        <position position="346"/>
    </location>
    <ligand>
        <name>L-glutamine</name>
        <dbReference type="ChEBI" id="CHEBI:58359"/>
    </ligand>
</feature>
<comment type="subunit">
    <text evidence="8">Composed of two chains; the small (or glutamine) chain promotes the hydrolysis of glutamine to ammonia, which is used by the large (or ammonia) chain to synthesize carbamoyl phosphate. Tetramer of heterodimers (alpha,beta)4.</text>
</comment>
<keyword evidence="6 8" id="KW-0315">Glutamine amidotransferase</keyword>
<protein>
    <recommendedName>
        <fullName evidence="8">Carbamoyl phosphate synthase small chain</fullName>
        <ecNumber evidence="8">6.3.5.5</ecNumber>
    </recommendedName>
    <alternativeName>
        <fullName evidence="8">Carbamoyl phosphate synthetase glutamine chain</fullName>
    </alternativeName>
</protein>
<evidence type="ECO:0000256" key="8">
    <source>
        <dbReference type="HAMAP-Rule" id="MF_01209"/>
    </source>
</evidence>
<feature type="binding site" evidence="8">
    <location>
        <position position="46"/>
    </location>
    <ligand>
        <name>L-glutamine</name>
        <dbReference type="ChEBI" id="CHEBI:58359"/>
    </ligand>
</feature>
<dbReference type="GO" id="GO:0044205">
    <property type="term" value="P:'de novo' UMP biosynthetic process"/>
    <property type="evidence" value="ECO:0007669"/>
    <property type="project" value="UniProtKB-UniRule"/>
</dbReference>
<dbReference type="NCBIfam" id="TIGR01368">
    <property type="entry name" value="CPSaseIIsmall"/>
    <property type="match status" value="1"/>
</dbReference>
<evidence type="ECO:0000256" key="3">
    <source>
        <dbReference type="ARBA" id="ARBA00022598"/>
    </source>
</evidence>
<dbReference type="SUPFAM" id="SSF52317">
    <property type="entry name" value="Class I glutamine amidotransferase-like"/>
    <property type="match status" value="1"/>
</dbReference>
<dbReference type="HAMAP" id="MF_01209">
    <property type="entry name" value="CPSase_S_chain"/>
    <property type="match status" value="1"/>
</dbReference>
<evidence type="ECO:0000256" key="7">
    <source>
        <dbReference type="ARBA" id="ARBA00048816"/>
    </source>
</evidence>
<dbReference type="InterPro" id="IPR017926">
    <property type="entry name" value="GATASE"/>
</dbReference>
<comment type="pathway">
    <text evidence="8">Pyrimidine metabolism; UMP biosynthesis via de novo pathway; (S)-dihydroorotate from bicarbonate: step 1/3.</text>
</comment>
<dbReference type="NCBIfam" id="NF009475">
    <property type="entry name" value="PRK12838.1"/>
    <property type="match status" value="1"/>
</dbReference>
<dbReference type="PRINTS" id="PR00099">
    <property type="entry name" value="CPSGATASE"/>
</dbReference>
<evidence type="ECO:0000313" key="10">
    <source>
        <dbReference type="EMBL" id="HJF91045.1"/>
    </source>
</evidence>
<evidence type="ECO:0000259" key="9">
    <source>
        <dbReference type="SMART" id="SM01097"/>
    </source>
</evidence>
<reference evidence="10" key="2">
    <citation type="submission" date="2021-09" db="EMBL/GenBank/DDBJ databases">
        <authorList>
            <person name="Gilroy R."/>
        </authorList>
    </citation>
    <scope>NUCLEOTIDE SEQUENCE</scope>
    <source>
        <strain evidence="10">CHK55-1828</strain>
    </source>
</reference>
<dbReference type="SUPFAM" id="SSF52021">
    <property type="entry name" value="Carbamoyl phosphate synthetase, small subunit N-terminal domain"/>
    <property type="match status" value="1"/>
</dbReference>
<dbReference type="Gene3D" id="3.50.30.20">
    <property type="entry name" value="Carbamoyl-phosphate synthase small subunit, N-terminal domain"/>
    <property type="match status" value="1"/>
</dbReference>
<evidence type="ECO:0000256" key="1">
    <source>
        <dbReference type="ARBA" id="ARBA00005077"/>
    </source>
</evidence>
<dbReference type="InterPro" id="IPR002474">
    <property type="entry name" value="CarbamoylP_synth_ssu_N"/>
</dbReference>
<organism evidence="10 11">
    <name type="scientific">Mediterranea massiliensis</name>
    <dbReference type="NCBI Taxonomy" id="1841865"/>
    <lineage>
        <taxon>Bacteria</taxon>
        <taxon>Pseudomonadati</taxon>
        <taxon>Bacteroidota</taxon>
        <taxon>Bacteroidia</taxon>
        <taxon>Bacteroidales</taxon>
        <taxon>Bacteroidaceae</taxon>
        <taxon>Mediterranea</taxon>
    </lineage>
</organism>
<dbReference type="InterPro" id="IPR036480">
    <property type="entry name" value="CarbP_synth_ssu_N_sf"/>
</dbReference>
<evidence type="ECO:0000256" key="6">
    <source>
        <dbReference type="ARBA" id="ARBA00022962"/>
    </source>
</evidence>
<dbReference type="RefSeq" id="WP_276825738.1">
    <property type="nucleotide sequence ID" value="NZ_DYVX01000010.1"/>
</dbReference>
<dbReference type="GO" id="GO:0005524">
    <property type="term" value="F:ATP binding"/>
    <property type="evidence" value="ECO:0007669"/>
    <property type="project" value="UniProtKB-UniRule"/>
</dbReference>
<evidence type="ECO:0000256" key="5">
    <source>
        <dbReference type="ARBA" id="ARBA00022840"/>
    </source>
</evidence>
<dbReference type="InterPro" id="IPR035686">
    <property type="entry name" value="CPSase_GATase1"/>
</dbReference>
<dbReference type="GO" id="GO:0006541">
    <property type="term" value="P:glutamine metabolic process"/>
    <property type="evidence" value="ECO:0007669"/>
    <property type="project" value="InterPro"/>
</dbReference>
<feature type="binding site" evidence="8">
    <location>
        <position position="272"/>
    </location>
    <ligand>
        <name>L-glutamine</name>
        <dbReference type="ChEBI" id="CHEBI:58359"/>
    </ligand>
</feature>
<dbReference type="InterPro" id="IPR050472">
    <property type="entry name" value="Anth_synth/Amidotransfase"/>
</dbReference>
<comment type="similarity">
    <text evidence="2 8">Belongs to the CarA family.</text>
</comment>
<dbReference type="PRINTS" id="PR00097">
    <property type="entry name" value="ANTSNTHASEII"/>
</dbReference>
<feature type="binding site" evidence="8">
    <location>
        <position position="305"/>
    </location>
    <ligand>
        <name>L-glutamine</name>
        <dbReference type="ChEBI" id="CHEBI:58359"/>
    </ligand>
</feature>
<keyword evidence="3 8" id="KW-0436">Ligase</keyword>
<feature type="active site" evidence="8">
    <location>
        <position position="387"/>
    </location>
</feature>
<comment type="catalytic activity">
    <reaction evidence="8">
        <text>L-glutamine + H2O = L-glutamate + NH4(+)</text>
        <dbReference type="Rhea" id="RHEA:15889"/>
        <dbReference type="ChEBI" id="CHEBI:15377"/>
        <dbReference type="ChEBI" id="CHEBI:28938"/>
        <dbReference type="ChEBI" id="CHEBI:29985"/>
        <dbReference type="ChEBI" id="CHEBI:58359"/>
    </reaction>
</comment>
<feature type="region of interest" description="CPSase" evidence="8">
    <location>
        <begin position="1"/>
        <end position="226"/>
    </location>
</feature>
<keyword evidence="4 8" id="KW-0547">Nucleotide-binding</keyword>
<accession>A0A921LAU3</accession>
<dbReference type="CDD" id="cd01744">
    <property type="entry name" value="GATase1_CPSase"/>
    <property type="match status" value="1"/>
</dbReference>
<comment type="caution">
    <text evidence="10">The sequence shown here is derived from an EMBL/GenBank/DDBJ whole genome shotgun (WGS) entry which is preliminary data.</text>
</comment>
<dbReference type="EC" id="6.3.5.5" evidence="8"/>
<dbReference type="Pfam" id="PF00988">
    <property type="entry name" value="CPSase_sm_chain"/>
    <property type="match status" value="1"/>
</dbReference>
<dbReference type="AlphaFoldDB" id="A0A921LAU3"/>
<gene>
    <name evidence="8 10" type="primary">carA</name>
    <name evidence="10" type="ORF">K8W02_01465</name>
</gene>
<reference evidence="10" key="1">
    <citation type="journal article" date="2021" name="PeerJ">
        <title>Extensive microbial diversity within the chicken gut microbiome revealed by metagenomics and culture.</title>
        <authorList>
            <person name="Gilroy R."/>
            <person name="Ravi A."/>
            <person name="Getino M."/>
            <person name="Pursley I."/>
            <person name="Horton D.L."/>
            <person name="Alikhan N.F."/>
            <person name="Baker D."/>
            <person name="Gharbi K."/>
            <person name="Hall N."/>
            <person name="Watson M."/>
            <person name="Adriaenssens E.M."/>
            <person name="Foster-Nyarko E."/>
            <person name="Jarju S."/>
            <person name="Secka A."/>
            <person name="Antonio M."/>
            <person name="Oren A."/>
            <person name="Chaudhuri R.R."/>
            <person name="La Ragione R."/>
            <person name="Hildebrand F."/>
            <person name="Pallen M.J."/>
        </authorList>
    </citation>
    <scope>NUCLEOTIDE SEQUENCE</scope>
    <source>
        <strain evidence="10">CHK55-1828</strain>
    </source>
</reference>
<dbReference type="Pfam" id="PF00117">
    <property type="entry name" value="GATase"/>
    <property type="match status" value="1"/>
</dbReference>
<dbReference type="GO" id="GO:0004088">
    <property type="term" value="F:carbamoyl-phosphate synthase (glutamine-hydrolyzing) activity"/>
    <property type="evidence" value="ECO:0007669"/>
    <property type="project" value="UniProtKB-UniRule"/>
</dbReference>
<feature type="domain" description="Carbamoyl-phosphate synthase small subunit N-terminal" evidence="9">
    <location>
        <begin position="2"/>
        <end position="141"/>
    </location>
</feature>
<evidence type="ECO:0000256" key="4">
    <source>
        <dbReference type="ARBA" id="ARBA00022741"/>
    </source>
</evidence>
<feature type="binding site" evidence="8">
    <location>
        <position position="274"/>
    </location>
    <ligand>
        <name>L-glutamine</name>
        <dbReference type="ChEBI" id="CHEBI:58359"/>
    </ligand>
</feature>
<evidence type="ECO:0000313" key="11">
    <source>
        <dbReference type="Proteomes" id="UP000717835"/>
    </source>
</evidence>
<sequence length="407" mass="45282">MRNVTLILDDGTRFRGQSFGYEKPVAGEVVFNTAMTGYPESLTDPSYAGQLMTLTYPLVGNYGVPPFTIEGNGLPTFMESEKIHAEAIIVSDYSENYSHWNAVESLADWLKREHVPGITGIDTRELTKVLREHGVMMGRIVFDENEELRMKNEELPCGAAAQPDSSFGGEADILHSSFNYGEVNYVDRVSCKDIIVYAAGESKTFPVSTPKEELNSQLSTLNSPLKKVVLVDCGVKTNILRCLLRRGVEVIRVPWDYDFNGLQFDGLFISNGPGDPDTCDAAVQNIRKAMANEKLPIFGICMGNQLLSKAGGAKIYKLKYGHRSHNQPVRMVGTERCFITSQNHGYAVDNNTLGADWEPLFINMNDGSNEGIRHKRNPWFSAQFHPEAASGPTDTEFLFDEFVNLLK</sequence>
<feature type="binding site" evidence="8">
    <location>
        <position position="345"/>
    </location>
    <ligand>
        <name>L-glutamine</name>
        <dbReference type="ChEBI" id="CHEBI:58359"/>
    </ligand>
</feature>
<dbReference type="Proteomes" id="UP000717835">
    <property type="component" value="Unassembled WGS sequence"/>
</dbReference>
<dbReference type="PANTHER" id="PTHR43418">
    <property type="entry name" value="MULTIFUNCTIONAL TRYPTOPHAN BIOSYNTHESIS PROTEIN-RELATED"/>
    <property type="match status" value="1"/>
</dbReference>
<dbReference type="PROSITE" id="PS51273">
    <property type="entry name" value="GATASE_TYPE_1"/>
    <property type="match status" value="1"/>
</dbReference>
<comment type="pathway">
    <text evidence="1 8">Amino-acid biosynthesis; L-arginine biosynthesis; carbamoyl phosphate from bicarbonate: step 1/1.</text>
</comment>
<dbReference type="PANTHER" id="PTHR43418:SF7">
    <property type="entry name" value="CARBAMOYL-PHOSPHATE SYNTHASE SMALL CHAIN"/>
    <property type="match status" value="1"/>
</dbReference>
<dbReference type="Gene3D" id="3.40.50.880">
    <property type="match status" value="1"/>
</dbReference>
<feature type="active site" evidence="8">
    <location>
        <position position="385"/>
    </location>
</feature>
<keyword evidence="8" id="KW-0028">Amino-acid biosynthesis</keyword>
<comment type="catalytic activity">
    <reaction evidence="7 8">
        <text>hydrogencarbonate + L-glutamine + 2 ATP + H2O = carbamoyl phosphate + L-glutamate + 2 ADP + phosphate + 2 H(+)</text>
        <dbReference type="Rhea" id="RHEA:18633"/>
        <dbReference type="ChEBI" id="CHEBI:15377"/>
        <dbReference type="ChEBI" id="CHEBI:15378"/>
        <dbReference type="ChEBI" id="CHEBI:17544"/>
        <dbReference type="ChEBI" id="CHEBI:29985"/>
        <dbReference type="ChEBI" id="CHEBI:30616"/>
        <dbReference type="ChEBI" id="CHEBI:43474"/>
        <dbReference type="ChEBI" id="CHEBI:58228"/>
        <dbReference type="ChEBI" id="CHEBI:58359"/>
        <dbReference type="ChEBI" id="CHEBI:456216"/>
        <dbReference type="EC" id="6.3.5.5"/>
    </reaction>
</comment>
<feature type="binding site" evidence="8">
    <location>
        <position position="343"/>
    </location>
    <ligand>
        <name>L-glutamine</name>
        <dbReference type="ChEBI" id="CHEBI:58359"/>
    </ligand>
</feature>
<dbReference type="PRINTS" id="PR00096">
    <property type="entry name" value="GATASE"/>
</dbReference>
<dbReference type="GO" id="GO:0006207">
    <property type="term" value="P:'de novo' pyrimidine nucleobase biosynthetic process"/>
    <property type="evidence" value="ECO:0007669"/>
    <property type="project" value="InterPro"/>
</dbReference>
<evidence type="ECO:0000256" key="2">
    <source>
        <dbReference type="ARBA" id="ARBA00007800"/>
    </source>
</evidence>
<dbReference type="InterPro" id="IPR029062">
    <property type="entry name" value="Class_I_gatase-like"/>
</dbReference>
<dbReference type="GO" id="GO:0006526">
    <property type="term" value="P:L-arginine biosynthetic process"/>
    <property type="evidence" value="ECO:0007669"/>
    <property type="project" value="UniProtKB-UniRule"/>
</dbReference>